<name>X1QT51_9ZZZZ</name>
<dbReference type="AlphaFoldDB" id="X1QT51"/>
<reference evidence="1" key="1">
    <citation type="journal article" date="2014" name="Front. Microbiol.">
        <title>High frequency of phylogenetically diverse reductive dehalogenase-homologous genes in deep subseafloor sedimentary metagenomes.</title>
        <authorList>
            <person name="Kawai M."/>
            <person name="Futagami T."/>
            <person name="Toyoda A."/>
            <person name="Takaki Y."/>
            <person name="Nishi S."/>
            <person name="Hori S."/>
            <person name="Arai W."/>
            <person name="Tsubouchi T."/>
            <person name="Morono Y."/>
            <person name="Uchiyama I."/>
            <person name="Ito T."/>
            <person name="Fujiyama A."/>
            <person name="Inagaki F."/>
            <person name="Takami H."/>
        </authorList>
    </citation>
    <scope>NUCLEOTIDE SEQUENCE</scope>
    <source>
        <strain evidence="1">Expedition CK06-06</strain>
    </source>
</reference>
<dbReference type="EMBL" id="BARW01001032">
    <property type="protein sequence ID" value="GAI71772.1"/>
    <property type="molecule type" value="Genomic_DNA"/>
</dbReference>
<sequence>MDYEMVKEYLTSIRAELLAEDQFAERWRVAMGDETYMHPYGCLACGRANGQHDFNDVLFAIYPESLPNDGDKEINWGVLGIGGPDSLRYTSIGRCKFCGQCDVEPDY</sequence>
<protein>
    <submittedName>
        <fullName evidence="1">Uncharacterized protein</fullName>
    </submittedName>
</protein>
<proteinExistence type="predicted"/>
<gene>
    <name evidence="1" type="ORF">S12H4_03600</name>
</gene>
<accession>X1QT51</accession>
<comment type="caution">
    <text evidence="1">The sequence shown here is derived from an EMBL/GenBank/DDBJ whole genome shotgun (WGS) entry which is preliminary data.</text>
</comment>
<evidence type="ECO:0000313" key="1">
    <source>
        <dbReference type="EMBL" id="GAI71772.1"/>
    </source>
</evidence>
<organism evidence="1">
    <name type="scientific">marine sediment metagenome</name>
    <dbReference type="NCBI Taxonomy" id="412755"/>
    <lineage>
        <taxon>unclassified sequences</taxon>
        <taxon>metagenomes</taxon>
        <taxon>ecological metagenomes</taxon>
    </lineage>
</organism>